<dbReference type="EMBL" id="LR778114">
    <property type="protein sequence ID" value="CAB1128543.1"/>
    <property type="molecule type" value="Genomic_DNA"/>
</dbReference>
<evidence type="ECO:0000313" key="2">
    <source>
        <dbReference type="Proteomes" id="UP000503399"/>
    </source>
</evidence>
<dbReference type="InterPro" id="IPR052541">
    <property type="entry name" value="SQRD"/>
</dbReference>
<dbReference type="AlphaFoldDB" id="A0A6F8ZFY3"/>
<gene>
    <name evidence="1" type="ORF">R50_1037</name>
</gene>
<proteinExistence type="predicted"/>
<dbReference type="SUPFAM" id="SSF51905">
    <property type="entry name" value="FAD/NAD(P)-binding domain"/>
    <property type="match status" value="1"/>
</dbReference>
<dbReference type="InterPro" id="IPR036188">
    <property type="entry name" value="FAD/NAD-bd_sf"/>
</dbReference>
<dbReference type="PANTHER" id="PTHR43755:SF1">
    <property type="entry name" value="FAD-DEPENDENT PYRIDINE NUCLEOTIDE-DISULPHIDE OXIDOREDUCTASE"/>
    <property type="match status" value="1"/>
</dbReference>
<name>A0A6F8ZFY3_9FIRM</name>
<dbReference type="KEGG" id="hfv:R50_1037"/>
<reference evidence="1 2" key="1">
    <citation type="submission" date="2020-02" db="EMBL/GenBank/DDBJ databases">
        <authorList>
            <person name="Hogendoorn C."/>
        </authorList>
    </citation>
    <scope>NUCLEOTIDE SEQUENCE [LARGE SCALE GENOMIC DNA]</scope>
    <source>
        <strain evidence="1">R501</strain>
    </source>
</reference>
<dbReference type="Proteomes" id="UP000503399">
    <property type="component" value="Chromosome"/>
</dbReference>
<evidence type="ECO:0000313" key="1">
    <source>
        <dbReference type="EMBL" id="CAB1128543.1"/>
    </source>
</evidence>
<accession>A0A6F8ZFY3</accession>
<keyword evidence="2" id="KW-1185">Reference proteome</keyword>
<dbReference type="Gene3D" id="3.50.50.60">
    <property type="entry name" value="FAD/NAD(P)-binding domain"/>
    <property type="match status" value="2"/>
</dbReference>
<sequence length="322" mass="35784">MAAPDRVVTVGARIGGLAGLYWLNRRFWRGELDVTVVERWQDGVFRPELVHALDRSPGFVDHLMLDTRQAVQRRYRARWVHDTAVRVDARNRRLELAAGRPLPFDVLFLAPGVEHAWDATSGLGPELGGLCEAHLARHTATAVQGTPPQRLVLAAGPWLGDPAAPHLAAGFDMPLFEAALLWDGSRRRRRQRQGRSIRIVTPAPVGAEGAGPAGRRRLAALLQQRGIAFTVNARYRRVKPGRILLEDGEIPFDLSIWMPPYAGSRLARDSGLDDGYGWIPTHGWLRHPEWRFIFAIGDAGRLTVPKNGHQALVQARVAVDRL</sequence>
<dbReference type="PANTHER" id="PTHR43755">
    <property type="match status" value="1"/>
</dbReference>
<protein>
    <recommendedName>
        <fullName evidence="3">FAD/NAD(P)-binding domain-containing protein</fullName>
    </recommendedName>
</protein>
<organism evidence="1 2">
    <name type="scientific">Candidatus Hydrogenisulfobacillus filiaventi</name>
    <dbReference type="NCBI Taxonomy" id="2707344"/>
    <lineage>
        <taxon>Bacteria</taxon>
        <taxon>Bacillati</taxon>
        <taxon>Bacillota</taxon>
        <taxon>Clostridia</taxon>
        <taxon>Eubacteriales</taxon>
        <taxon>Clostridiales Family XVII. Incertae Sedis</taxon>
        <taxon>Candidatus Hydrogenisulfobacillus</taxon>
    </lineage>
</organism>
<evidence type="ECO:0008006" key="3">
    <source>
        <dbReference type="Google" id="ProtNLM"/>
    </source>
</evidence>